<protein>
    <submittedName>
        <fullName evidence="1">Uncharacterized protein</fullName>
    </submittedName>
</protein>
<name>A0AA37WTL3_9HYPH</name>
<reference evidence="2" key="1">
    <citation type="journal article" date="2019" name="Int. J. Syst. Evol. Microbiol.">
        <title>The Global Catalogue of Microorganisms (GCM) 10K type strain sequencing project: providing services to taxonomists for standard genome sequencing and annotation.</title>
        <authorList>
            <consortium name="The Broad Institute Genomics Platform"/>
            <consortium name="The Broad Institute Genome Sequencing Center for Infectious Disease"/>
            <person name="Wu L."/>
            <person name="Ma J."/>
        </authorList>
    </citation>
    <scope>NUCLEOTIDE SEQUENCE [LARGE SCALE GENOMIC DNA]</scope>
    <source>
        <strain evidence="2">NBRC 103632</strain>
    </source>
</reference>
<proteinExistence type="predicted"/>
<comment type="caution">
    <text evidence="1">The sequence shown here is derived from an EMBL/GenBank/DDBJ whole genome shotgun (WGS) entry which is preliminary data.</text>
</comment>
<gene>
    <name evidence="1" type="ORF">GCM10007890_41720</name>
</gene>
<accession>A0AA37WTL3</accession>
<dbReference type="Proteomes" id="UP001157440">
    <property type="component" value="Unassembled WGS sequence"/>
</dbReference>
<dbReference type="AlphaFoldDB" id="A0AA37WTL3"/>
<evidence type="ECO:0000313" key="2">
    <source>
        <dbReference type="Proteomes" id="UP001157440"/>
    </source>
</evidence>
<dbReference type="EMBL" id="BSPL01000020">
    <property type="protein sequence ID" value="GLS72159.1"/>
    <property type="molecule type" value="Genomic_DNA"/>
</dbReference>
<dbReference type="RefSeq" id="WP_192709585.1">
    <property type="nucleotide sequence ID" value="NZ_BPQZ01000026.1"/>
</dbReference>
<organism evidence="1 2">
    <name type="scientific">Methylobacterium tardum</name>
    <dbReference type="NCBI Taxonomy" id="374432"/>
    <lineage>
        <taxon>Bacteria</taxon>
        <taxon>Pseudomonadati</taxon>
        <taxon>Pseudomonadota</taxon>
        <taxon>Alphaproteobacteria</taxon>
        <taxon>Hyphomicrobiales</taxon>
        <taxon>Methylobacteriaceae</taxon>
        <taxon>Methylobacterium</taxon>
    </lineage>
</organism>
<evidence type="ECO:0000313" key="1">
    <source>
        <dbReference type="EMBL" id="GLS72159.1"/>
    </source>
</evidence>
<sequence>MDDTAQALSQIADALGISIETLRVARQLNDAKGLSLSENAELIRAFEQIEDVAVRRRVISYVQGEANRARVRAVGRTLRGPAAPE</sequence>
<keyword evidence="2" id="KW-1185">Reference proteome</keyword>